<gene>
    <name evidence="8" type="ORF">ETSY2_27230</name>
</gene>
<evidence type="ECO:0000313" key="9">
    <source>
        <dbReference type="Proteomes" id="UP000019140"/>
    </source>
</evidence>
<dbReference type="PANTHER" id="PTHR43065:SF50">
    <property type="entry name" value="HISTIDINE KINASE"/>
    <property type="match status" value="1"/>
</dbReference>
<evidence type="ECO:0000313" key="8">
    <source>
        <dbReference type="EMBL" id="ETX04717.1"/>
    </source>
</evidence>
<evidence type="ECO:0000256" key="4">
    <source>
        <dbReference type="PROSITE-ProRule" id="PRU00169"/>
    </source>
</evidence>
<dbReference type="AlphaFoldDB" id="W4M4Z8"/>
<dbReference type="PRINTS" id="PR00344">
    <property type="entry name" value="BCTRLSENSOR"/>
</dbReference>
<comment type="catalytic activity">
    <reaction evidence="1">
        <text>ATP + protein L-histidine = ADP + protein N-phospho-L-histidine.</text>
        <dbReference type="EC" id="2.7.13.3"/>
    </reaction>
</comment>
<name>W4M4Z8_9BACT</name>
<dbReference type="PANTHER" id="PTHR43065">
    <property type="entry name" value="SENSOR HISTIDINE KINASE"/>
    <property type="match status" value="1"/>
</dbReference>
<protein>
    <recommendedName>
        <fullName evidence="2">histidine kinase</fullName>
        <ecNumber evidence="2">2.7.13.3</ecNumber>
    </recommendedName>
</protein>
<dbReference type="InterPro" id="IPR003661">
    <property type="entry name" value="HisK_dim/P_dom"/>
</dbReference>
<dbReference type="CDD" id="cd17574">
    <property type="entry name" value="REC_OmpR"/>
    <property type="match status" value="1"/>
</dbReference>
<dbReference type="SUPFAM" id="SSF55874">
    <property type="entry name" value="ATPase domain of HSP90 chaperone/DNA topoisomerase II/histidine kinase"/>
    <property type="match status" value="1"/>
</dbReference>
<dbReference type="EC" id="2.7.13.3" evidence="2"/>
<dbReference type="SUPFAM" id="SSF52172">
    <property type="entry name" value="CheY-like"/>
    <property type="match status" value="1"/>
</dbReference>
<reference evidence="8 9" key="1">
    <citation type="journal article" date="2014" name="Nature">
        <title>An environmental bacterial taxon with a large and distinct metabolic repertoire.</title>
        <authorList>
            <person name="Wilson M.C."/>
            <person name="Mori T."/>
            <person name="Ruckert C."/>
            <person name="Uria A.R."/>
            <person name="Helf M.J."/>
            <person name="Takada K."/>
            <person name="Gernert C."/>
            <person name="Steffens U.A."/>
            <person name="Heycke N."/>
            <person name="Schmitt S."/>
            <person name="Rinke C."/>
            <person name="Helfrich E.J."/>
            <person name="Brachmann A.O."/>
            <person name="Gurgui C."/>
            <person name="Wakimoto T."/>
            <person name="Kracht M."/>
            <person name="Crusemann M."/>
            <person name="Hentschel U."/>
            <person name="Abe I."/>
            <person name="Matsunaga S."/>
            <person name="Kalinowski J."/>
            <person name="Takeyama H."/>
            <person name="Piel J."/>
        </authorList>
    </citation>
    <scope>NUCLEOTIDE SEQUENCE [LARGE SCALE GENOMIC DNA]</scope>
    <source>
        <strain evidence="9">TSY2</strain>
    </source>
</reference>
<sequence length="410" mass="45979">MKILIAEDALVSRRLLERHLQAWGHEVVAAKDGAEAWRLFGTDVFPIVISDWMIPEMDGPELVRRIRASEQPGYVYIILLTAKSETEDLVAGMEAGADDFMGKPFERDELRVRLRAGERIIQLEQTLARQNRELRETQAALIQSEKLASLGQLAAGVAHEINNPLAYVTNNVEVLRRDMQAAMDVLNTYRKGCDRLANLTHNLIAEAVRMEEAIDLPYIQENFGRDFEASLQGLQRVRDIVSNLRDFARLDEADFKAVDLNMALTSTIEITRYELRSKEIQLHTEFQELPHALCHPSKLNQVFLNLLMNAIQASAVGGVITLRTRGLPEDRVEVEVEDHGQGISAEHLPHLFEPFFTTKPVGQGMGLGLSVSYGIVRDHGGTIEVESTPGGGSRFRVRLGVGRKERGEER</sequence>
<accession>W4M4Z8</accession>
<feature type="domain" description="Histidine kinase" evidence="6">
    <location>
        <begin position="156"/>
        <end position="403"/>
    </location>
</feature>
<dbReference type="GO" id="GO:0000155">
    <property type="term" value="F:phosphorelay sensor kinase activity"/>
    <property type="evidence" value="ECO:0007669"/>
    <property type="project" value="InterPro"/>
</dbReference>
<feature type="modified residue" description="4-aspartylphosphate" evidence="4">
    <location>
        <position position="51"/>
    </location>
</feature>
<dbReference type="InterPro" id="IPR005467">
    <property type="entry name" value="His_kinase_dom"/>
</dbReference>
<proteinExistence type="predicted"/>
<evidence type="ECO:0000256" key="3">
    <source>
        <dbReference type="ARBA" id="ARBA00022553"/>
    </source>
</evidence>
<dbReference type="CDD" id="cd00082">
    <property type="entry name" value="HisKA"/>
    <property type="match status" value="1"/>
</dbReference>
<keyword evidence="5" id="KW-0175">Coiled coil</keyword>
<dbReference type="SUPFAM" id="SSF47384">
    <property type="entry name" value="Homodimeric domain of signal transducing histidine kinase"/>
    <property type="match status" value="1"/>
</dbReference>
<dbReference type="InterPro" id="IPR003594">
    <property type="entry name" value="HATPase_dom"/>
</dbReference>
<dbReference type="EMBL" id="AZHX01001145">
    <property type="protein sequence ID" value="ETX04717.1"/>
    <property type="molecule type" value="Genomic_DNA"/>
</dbReference>
<dbReference type="InterPro" id="IPR036097">
    <property type="entry name" value="HisK_dim/P_sf"/>
</dbReference>
<dbReference type="Gene3D" id="3.40.50.2300">
    <property type="match status" value="1"/>
</dbReference>
<keyword evidence="3 4" id="KW-0597">Phosphoprotein</keyword>
<dbReference type="Gene3D" id="1.10.287.130">
    <property type="match status" value="1"/>
</dbReference>
<keyword evidence="9" id="KW-1185">Reference proteome</keyword>
<dbReference type="SMART" id="SM00448">
    <property type="entry name" value="REC"/>
    <property type="match status" value="1"/>
</dbReference>
<evidence type="ECO:0000256" key="2">
    <source>
        <dbReference type="ARBA" id="ARBA00012438"/>
    </source>
</evidence>
<dbReference type="InterPro" id="IPR004358">
    <property type="entry name" value="Sig_transdc_His_kin-like_C"/>
</dbReference>
<feature type="coiled-coil region" evidence="5">
    <location>
        <begin position="113"/>
        <end position="147"/>
    </location>
</feature>
<dbReference type="PROSITE" id="PS50110">
    <property type="entry name" value="RESPONSE_REGULATORY"/>
    <property type="match status" value="1"/>
</dbReference>
<dbReference type="Pfam" id="PF00512">
    <property type="entry name" value="HisKA"/>
    <property type="match status" value="1"/>
</dbReference>
<dbReference type="Proteomes" id="UP000019140">
    <property type="component" value="Unassembled WGS sequence"/>
</dbReference>
<dbReference type="Pfam" id="PF00072">
    <property type="entry name" value="Response_reg"/>
    <property type="match status" value="1"/>
</dbReference>
<evidence type="ECO:0000256" key="5">
    <source>
        <dbReference type="SAM" id="Coils"/>
    </source>
</evidence>
<evidence type="ECO:0000256" key="1">
    <source>
        <dbReference type="ARBA" id="ARBA00000085"/>
    </source>
</evidence>
<dbReference type="Pfam" id="PF02518">
    <property type="entry name" value="HATPase_c"/>
    <property type="match status" value="1"/>
</dbReference>
<comment type="caution">
    <text evidence="8">The sequence shown here is derived from an EMBL/GenBank/DDBJ whole genome shotgun (WGS) entry which is preliminary data.</text>
</comment>
<dbReference type="HOGENOM" id="CLU_000445_114_72_7"/>
<dbReference type="PROSITE" id="PS50109">
    <property type="entry name" value="HIS_KIN"/>
    <property type="match status" value="1"/>
</dbReference>
<dbReference type="InterPro" id="IPR011006">
    <property type="entry name" value="CheY-like_superfamily"/>
</dbReference>
<dbReference type="InterPro" id="IPR036890">
    <property type="entry name" value="HATPase_C_sf"/>
</dbReference>
<dbReference type="SMART" id="SM00387">
    <property type="entry name" value="HATPase_c"/>
    <property type="match status" value="1"/>
</dbReference>
<dbReference type="SMART" id="SM00388">
    <property type="entry name" value="HisKA"/>
    <property type="match status" value="1"/>
</dbReference>
<dbReference type="PATRIC" id="fig|1429439.4.peg.4620"/>
<dbReference type="InterPro" id="IPR001789">
    <property type="entry name" value="Sig_transdc_resp-reg_receiver"/>
</dbReference>
<feature type="domain" description="Response regulatory" evidence="7">
    <location>
        <begin position="2"/>
        <end position="118"/>
    </location>
</feature>
<evidence type="ECO:0000259" key="7">
    <source>
        <dbReference type="PROSITE" id="PS50110"/>
    </source>
</evidence>
<dbReference type="Gene3D" id="3.30.565.10">
    <property type="entry name" value="Histidine kinase-like ATPase, C-terminal domain"/>
    <property type="match status" value="1"/>
</dbReference>
<organism evidence="8 9">
    <name type="scientific">Candidatus Entotheonella gemina</name>
    <dbReference type="NCBI Taxonomy" id="1429439"/>
    <lineage>
        <taxon>Bacteria</taxon>
        <taxon>Pseudomonadati</taxon>
        <taxon>Nitrospinota/Tectimicrobiota group</taxon>
        <taxon>Candidatus Tectimicrobiota</taxon>
        <taxon>Candidatus Entotheonellia</taxon>
        <taxon>Candidatus Entotheonellales</taxon>
        <taxon>Candidatus Entotheonellaceae</taxon>
        <taxon>Candidatus Entotheonella</taxon>
    </lineage>
</organism>
<evidence type="ECO:0000259" key="6">
    <source>
        <dbReference type="PROSITE" id="PS50109"/>
    </source>
</evidence>